<protein>
    <submittedName>
        <fullName evidence="1">Uncharacterized protein</fullName>
    </submittedName>
</protein>
<gene>
    <name evidence="1" type="ORF">RCG00_04335</name>
</gene>
<dbReference type="Proteomes" id="UP001229862">
    <property type="component" value="Chromosome"/>
</dbReference>
<sequence>MEKTQVELIRECLSGNRTVFRYAPDSYALQLLKDYIGNGMGIAALRRSPYAKLLTKPIVTEALALAGKGQLEPWHLEAVIAQYRDHKPLNFILTLDEWGTDDKTDRHWKQTCRTGYDLVLQLNFANDHYQHLKKLIEQPYAAPFSYHGHPVRLDGTVETLAWARIDLDFEANQALIEEIQSDWVKTALNQKNDHLYQDKAFEIQQYREALHPYAKVWDEAMLTAALCFIRRELGIRDVFYHSYDTGNRLKGIERYYHLGKPPRYLYTELPKKFCFVPTSEAPDFLKPVRYLHYLQRHGKAQWFKLPTQEQSHGKKAAA</sequence>
<accession>A0AA51QXU6</accession>
<dbReference type="AlphaFoldDB" id="A0AA51QXU6"/>
<organism evidence="1">
    <name type="scientific">Thiothrix subterranea</name>
    <dbReference type="NCBI Taxonomy" id="2735563"/>
    <lineage>
        <taxon>Bacteria</taxon>
        <taxon>Pseudomonadati</taxon>
        <taxon>Pseudomonadota</taxon>
        <taxon>Gammaproteobacteria</taxon>
        <taxon>Thiotrichales</taxon>
        <taxon>Thiotrichaceae</taxon>
        <taxon>Thiothrix</taxon>
    </lineage>
</organism>
<dbReference type="RefSeq" id="WP_308872154.1">
    <property type="nucleotide sequence ID" value="NZ_CP133217.1"/>
</dbReference>
<proteinExistence type="predicted"/>
<name>A0AA51QXU6_9GAMM</name>
<dbReference type="EMBL" id="CP133217">
    <property type="protein sequence ID" value="WML87593.1"/>
    <property type="molecule type" value="Genomic_DNA"/>
</dbReference>
<evidence type="ECO:0000313" key="1">
    <source>
        <dbReference type="EMBL" id="WML87593.1"/>
    </source>
</evidence>
<reference evidence="1" key="1">
    <citation type="submission" date="2023-08" db="EMBL/GenBank/DDBJ databases">
        <title>New molecular markers tilS and rpoB for phylogenetic and monitoring studies of the genus Thiothrix biodiversity.</title>
        <authorList>
            <person name="Ravin N.V."/>
            <person name="Smolyakov D."/>
            <person name="Markov N.D."/>
            <person name="Beletsky A.V."/>
            <person name="Mardanov A.V."/>
            <person name="Rudenko T.S."/>
            <person name="Grabovich M.Y."/>
        </authorList>
    </citation>
    <scope>NUCLEOTIDE SEQUENCE</scope>
    <source>
        <strain evidence="1">DNT52</strain>
    </source>
</reference>